<dbReference type="GO" id="GO:0000225">
    <property type="term" value="F:N-acetylglucosaminylphosphatidylinositol deacetylase activity"/>
    <property type="evidence" value="ECO:0007669"/>
    <property type="project" value="UniProtKB-EC"/>
</dbReference>
<keyword evidence="3" id="KW-1133">Transmembrane helix</keyword>
<evidence type="ECO:0000313" key="5">
    <source>
        <dbReference type="Proteomes" id="UP001516400"/>
    </source>
</evidence>
<keyword evidence="5" id="KW-1185">Reference proteome</keyword>
<dbReference type="EC" id="3.5.1.89" evidence="2"/>
<comment type="caution">
    <text evidence="4">The sequence shown here is derived from an EMBL/GenBank/DDBJ whole genome shotgun (WGS) entry which is preliminary data.</text>
</comment>
<dbReference type="Gene3D" id="3.40.50.10320">
    <property type="entry name" value="LmbE-like"/>
    <property type="match status" value="1"/>
</dbReference>
<organism evidence="4 5">
    <name type="scientific">Cryptolaemus montrouzieri</name>
    <dbReference type="NCBI Taxonomy" id="559131"/>
    <lineage>
        <taxon>Eukaryota</taxon>
        <taxon>Metazoa</taxon>
        <taxon>Ecdysozoa</taxon>
        <taxon>Arthropoda</taxon>
        <taxon>Hexapoda</taxon>
        <taxon>Insecta</taxon>
        <taxon>Pterygota</taxon>
        <taxon>Neoptera</taxon>
        <taxon>Endopterygota</taxon>
        <taxon>Coleoptera</taxon>
        <taxon>Polyphaga</taxon>
        <taxon>Cucujiformia</taxon>
        <taxon>Coccinelloidea</taxon>
        <taxon>Coccinellidae</taxon>
        <taxon>Scymninae</taxon>
        <taxon>Scymnini</taxon>
        <taxon>Cryptolaemus</taxon>
    </lineage>
</organism>
<proteinExistence type="inferred from homology"/>
<dbReference type="AlphaFoldDB" id="A0ABD2N1P0"/>
<dbReference type="PANTHER" id="PTHR12993:SF11">
    <property type="entry name" value="N-ACETYLGLUCOSAMINYL-PHOSPHATIDYLINOSITOL DE-N-ACETYLASE"/>
    <property type="match status" value="1"/>
</dbReference>
<feature type="transmembrane region" description="Helical" evidence="3">
    <location>
        <begin position="42"/>
        <end position="63"/>
    </location>
</feature>
<gene>
    <name evidence="4" type="ORF">HHI36_022692</name>
</gene>
<evidence type="ECO:0000313" key="4">
    <source>
        <dbReference type="EMBL" id="KAL3272209.1"/>
    </source>
</evidence>
<dbReference type="SUPFAM" id="SSF102588">
    <property type="entry name" value="LmbE-like"/>
    <property type="match status" value="1"/>
</dbReference>
<keyword evidence="3" id="KW-0472">Membrane</keyword>
<dbReference type="InterPro" id="IPR003737">
    <property type="entry name" value="GlcNAc_PI_deacetylase-related"/>
</dbReference>
<name>A0ABD2N1P0_9CUCU</name>
<reference evidence="4 5" key="1">
    <citation type="journal article" date="2021" name="BMC Biol.">
        <title>Horizontally acquired antibacterial genes associated with adaptive radiation of ladybird beetles.</title>
        <authorList>
            <person name="Li H.S."/>
            <person name="Tang X.F."/>
            <person name="Huang Y.H."/>
            <person name="Xu Z.Y."/>
            <person name="Chen M.L."/>
            <person name="Du X.Y."/>
            <person name="Qiu B.Y."/>
            <person name="Chen P.T."/>
            <person name="Zhang W."/>
            <person name="Slipinski A."/>
            <person name="Escalona H.E."/>
            <person name="Waterhouse R.M."/>
            <person name="Zwick A."/>
            <person name="Pang H."/>
        </authorList>
    </citation>
    <scope>NUCLEOTIDE SEQUENCE [LARGE SCALE GENOMIC DNA]</scope>
    <source>
        <strain evidence="4">SYSU2018</strain>
    </source>
</reference>
<evidence type="ECO:0000256" key="2">
    <source>
        <dbReference type="ARBA" id="ARBA00012176"/>
    </source>
</evidence>
<evidence type="ECO:0000256" key="3">
    <source>
        <dbReference type="SAM" id="Phobius"/>
    </source>
</evidence>
<dbReference type="InterPro" id="IPR024078">
    <property type="entry name" value="LmbE-like_dom_sf"/>
</dbReference>
<keyword evidence="3" id="KW-0812">Transmembrane</keyword>
<accession>A0ABD2N1P0</accession>
<dbReference type="Pfam" id="PF02585">
    <property type="entry name" value="PIG-L"/>
    <property type="match status" value="1"/>
</dbReference>
<comment type="similarity">
    <text evidence="1">Belongs to the PIGL family.</text>
</comment>
<evidence type="ECO:0000256" key="1">
    <source>
        <dbReference type="ARBA" id="ARBA00006066"/>
    </source>
</evidence>
<dbReference type="EMBL" id="JABFTP020000042">
    <property type="protein sequence ID" value="KAL3272209.1"/>
    <property type="molecule type" value="Genomic_DNA"/>
</dbReference>
<dbReference type="Proteomes" id="UP001516400">
    <property type="component" value="Unassembled WGS sequence"/>
</dbReference>
<protein>
    <recommendedName>
        <fullName evidence="2">N-acetylglucosaminylphosphatidylinositol deacetylase</fullName>
        <ecNumber evidence="2">3.5.1.89</ecNumber>
    </recommendedName>
</protein>
<dbReference type="PANTHER" id="PTHR12993">
    <property type="entry name" value="N-ACETYLGLUCOSAMINYL-PHOSPHATIDYLINOSITOL DE-N-ACETYLASE-RELATED"/>
    <property type="match status" value="1"/>
</dbReference>
<sequence length="300" mass="35061">MSEVGQAFAWQDPYFFVTYVNESVSNFQIEFVNYTREIMEHLVVGSFLYIFICIFSYFAVIRWKLLSFNKKIKNPKRVLIVTAHPDDECMFFGPTILNLTKQTDTTVYLMCLSTGKNYGMDVTRRKELYKACKVLGIKDSSIMVLNHDDLPDDIKTRWPEETVAALILHQIEIYDITALITFDRSGISSHPNHFSIYYAVAHLSVNKEIPKGCTVYVLESINVFRKYWFILDIPLSFLLSRTRYIVGPKDRVVIRDAMAQHKSQMVWFRKIYLVFSRYIVINTLQEMNTSDIELDLSIED</sequence>